<gene>
    <name evidence="2" type="ORF">SDRG_09251</name>
</gene>
<dbReference type="Proteomes" id="UP000030762">
    <property type="component" value="Unassembled WGS sequence"/>
</dbReference>
<name>T0Q5W6_SAPDV</name>
<dbReference type="OMA" id="CVDGGEH"/>
<feature type="compositionally biased region" description="Acidic residues" evidence="1">
    <location>
        <begin position="30"/>
        <end position="41"/>
    </location>
</feature>
<dbReference type="OrthoDB" id="71131at2759"/>
<feature type="compositionally biased region" description="Acidic residues" evidence="1">
    <location>
        <begin position="70"/>
        <end position="80"/>
    </location>
</feature>
<sequence length="143" mass="15375">MAESCAALDALEREYAVVASQRPIPAMDFSDMEAEKEDGDACVDGGEHEMLGSDSEDEGAPMGYEPLMADSDDEDDEAEAHEEVAAPATNNREPEKMTANDVATIQQAMQQLSLPAPSWGKNLSDEDIMALLMPKAPATSYHP</sequence>
<evidence type="ECO:0000313" key="2">
    <source>
        <dbReference type="EMBL" id="EQC33269.1"/>
    </source>
</evidence>
<evidence type="ECO:0000256" key="1">
    <source>
        <dbReference type="SAM" id="MobiDB-lite"/>
    </source>
</evidence>
<reference evidence="2 3" key="1">
    <citation type="submission" date="2012-04" db="EMBL/GenBank/DDBJ databases">
        <title>The Genome Sequence of Saprolegnia declina VS20.</title>
        <authorList>
            <consortium name="The Broad Institute Genome Sequencing Platform"/>
            <person name="Russ C."/>
            <person name="Nusbaum C."/>
            <person name="Tyler B."/>
            <person name="van West P."/>
            <person name="Dieguez-Uribeondo J."/>
            <person name="de Bruijn I."/>
            <person name="Tripathy S."/>
            <person name="Jiang R."/>
            <person name="Young S.K."/>
            <person name="Zeng Q."/>
            <person name="Gargeya S."/>
            <person name="Fitzgerald M."/>
            <person name="Haas B."/>
            <person name="Abouelleil A."/>
            <person name="Alvarado L."/>
            <person name="Arachchi H.M."/>
            <person name="Berlin A."/>
            <person name="Chapman S.B."/>
            <person name="Goldberg J."/>
            <person name="Griggs A."/>
            <person name="Gujja S."/>
            <person name="Hansen M."/>
            <person name="Howarth C."/>
            <person name="Imamovic A."/>
            <person name="Larimer J."/>
            <person name="McCowen C."/>
            <person name="Montmayeur A."/>
            <person name="Murphy C."/>
            <person name="Neiman D."/>
            <person name="Pearson M."/>
            <person name="Priest M."/>
            <person name="Roberts A."/>
            <person name="Saif S."/>
            <person name="Shea T."/>
            <person name="Sisk P."/>
            <person name="Sykes S."/>
            <person name="Wortman J."/>
            <person name="Nusbaum C."/>
            <person name="Birren B."/>
        </authorList>
    </citation>
    <scope>NUCLEOTIDE SEQUENCE [LARGE SCALE GENOMIC DNA]</scope>
    <source>
        <strain evidence="2 3">VS20</strain>
    </source>
</reference>
<dbReference type="InParanoid" id="T0Q5W6"/>
<dbReference type="GeneID" id="19949978"/>
<dbReference type="VEuPathDB" id="FungiDB:SDRG_09251"/>
<dbReference type="EMBL" id="JH767160">
    <property type="protein sequence ID" value="EQC33269.1"/>
    <property type="molecule type" value="Genomic_DNA"/>
</dbReference>
<keyword evidence="3" id="KW-1185">Reference proteome</keyword>
<feature type="region of interest" description="Disordered" evidence="1">
    <location>
        <begin position="28"/>
        <end position="95"/>
    </location>
</feature>
<dbReference type="RefSeq" id="XP_008613392.1">
    <property type="nucleotide sequence ID" value="XM_008615170.1"/>
</dbReference>
<accession>T0Q5W6</accession>
<proteinExistence type="predicted"/>
<protein>
    <submittedName>
        <fullName evidence="2">Uncharacterized protein</fullName>
    </submittedName>
</protein>
<organism evidence="2 3">
    <name type="scientific">Saprolegnia diclina (strain VS20)</name>
    <dbReference type="NCBI Taxonomy" id="1156394"/>
    <lineage>
        <taxon>Eukaryota</taxon>
        <taxon>Sar</taxon>
        <taxon>Stramenopiles</taxon>
        <taxon>Oomycota</taxon>
        <taxon>Saprolegniomycetes</taxon>
        <taxon>Saprolegniales</taxon>
        <taxon>Saprolegniaceae</taxon>
        <taxon>Saprolegnia</taxon>
    </lineage>
</organism>
<dbReference type="AlphaFoldDB" id="T0Q5W6"/>
<evidence type="ECO:0000313" key="3">
    <source>
        <dbReference type="Proteomes" id="UP000030762"/>
    </source>
</evidence>